<evidence type="ECO:0000313" key="10">
    <source>
        <dbReference type="EMBL" id="MFA9477845.1"/>
    </source>
</evidence>
<reference evidence="10 11" key="1">
    <citation type="submission" date="2024-08" db="EMBL/GenBank/DDBJ databases">
        <title>Whole-genome sequencing of halo(alkali)philic microorganisms from hypersaline lakes.</title>
        <authorList>
            <person name="Sorokin D.Y."/>
            <person name="Merkel A.Y."/>
            <person name="Messina E."/>
            <person name="Yakimov M."/>
        </authorList>
    </citation>
    <scope>NUCLEOTIDE SEQUENCE [LARGE SCALE GENOMIC DNA]</scope>
    <source>
        <strain evidence="10 11">AB-hyl4</strain>
    </source>
</reference>
<dbReference type="EMBL" id="JBGUBD010000003">
    <property type="protein sequence ID" value="MFA9477845.1"/>
    <property type="molecule type" value="Genomic_DNA"/>
</dbReference>
<keyword evidence="5 8" id="KW-0418">Kinase</keyword>
<dbReference type="PANTHER" id="PTHR10344:SF4">
    <property type="entry name" value="UMP-CMP KINASE 2, MITOCHONDRIAL"/>
    <property type="match status" value="1"/>
</dbReference>
<dbReference type="Pfam" id="PF02223">
    <property type="entry name" value="Thymidylate_kin"/>
    <property type="match status" value="1"/>
</dbReference>
<dbReference type="CDD" id="cd01672">
    <property type="entry name" value="TMPK"/>
    <property type="match status" value="1"/>
</dbReference>
<dbReference type="InterPro" id="IPR039430">
    <property type="entry name" value="Thymidylate_kin-like_dom"/>
</dbReference>
<feature type="domain" description="Thymidylate kinase-like" evidence="9">
    <location>
        <begin position="19"/>
        <end position="206"/>
    </location>
</feature>
<evidence type="ECO:0000256" key="6">
    <source>
        <dbReference type="ARBA" id="ARBA00022840"/>
    </source>
</evidence>
<dbReference type="NCBIfam" id="TIGR00041">
    <property type="entry name" value="DTMP_kinase"/>
    <property type="match status" value="1"/>
</dbReference>
<dbReference type="HAMAP" id="MF_00165">
    <property type="entry name" value="Thymidylate_kinase"/>
    <property type="match status" value="1"/>
</dbReference>
<dbReference type="EC" id="2.7.4.9" evidence="8"/>
<comment type="catalytic activity">
    <reaction evidence="7 8">
        <text>dTMP + ATP = dTDP + ADP</text>
        <dbReference type="Rhea" id="RHEA:13517"/>
        <dbReference type="ChEBI" id="CHEBI:30616"/>
        <dbReference type="ChEBI" id="CHEBI:58369"/>
        <dbReference type="ChEBI" id="CHEBI:63528"/>
        <dbReference type="ChEBI" id="CHEBI:456216"/>
        <dbReference type="EC" id="2.7.4.9"/>
    </reaction>
</comment>
<keyword evidence="6 8" id="KW-0067">ATP-binding</keyword>
<dbReference type="Gene3D" id="3.40.50.300">
    <property type="entry name" value="P-loop containing nucleotide triphosphate hydrolases"/>
    <property type="match status" value="1"/>
</dbReference>
<evidence type="ECO:0000256" key="4">
    <source>
        <dbReference type="ARBA" id="ARBA00022741"/>
    </source>
</evidence>
<comment type="similarity">
    <text evidence="1 8">Belongs to the thymidylate kinase family.</text>
</comment>
<sequence length="220" mass="24631">MTDPNASWLPALRGRFVVFDGPDGSGKSTQFRRFTDYVEAAGIQVCHVREPGGTAVGEHIRKLLLEYRDDQHGQMDLHCEMLLFMASRAQLVRERIAPARQRGELVLADRFISSTLAYQGTAGGMAIDAIRQVGHVALGEHWPDLVVIFDVDEKTAASRLSPLLDRMEQKGSDYHRKVRQGYLDQAQADPSHHLVIDARAEPDIVFDRLTTGLRERAAAW</sequence>
<proteinExistence type="inferred from homology"/>
<keyword evidence="4 8" id="KW-0547">Nucleotide-binding</keyword>
<comment type="function">
    <text evidence="8">Phosphorylation of dTMP to form dTDP in both de novo and salvage pathways of dTTP synthesis.</text>
</comment>
<evidence type="ECO:0000256" key="3">
    <source>
        <dbReference type="ARBA" id="ARBA00022727"/>
    </source>
</evidence>
<dbReference type="RefSeq" id="WP_425344770.1">
    <property type="nucleotide sequence ID" value="NZ_JBGUBD010000003.1"/>
</dbReference>
<evidence type="ECO:0000259" key="9">
    <source>
        <dbReference type="Pfam" id="PF02223"/>
    </source>
</evidence>
<dbReference type="InterPro" id="IPR018094">
    <property type="entry name" value="Thymidylate_kinase"/>
</dbReference>
<dbReference type="GO" id="GO:0004798">
    <property type="term" value="F:dTMP kinase activity"/>
    <property type="evidence" value="ECO:0007669"/>
    <property type="project" value="UniProtKB-EC"/>
</dbReference>
<dbReference type="InterPro" id="IPR027417">
    <property type="entry name" value="P-loop_NTPase"/>
</dbReference>
<evidence type="ECO:0000256" key="7">
    <source>
        <dbReference type="ARBA" id="ARBA00048743"/>
    </source>
</evidence>
<keyword evidence="2 8" id="KW-0808">Transferase</keyword>
<evidence type="ECO:0000256" key="1">
    <source>
        <dbReference type="ARBA" id="ARBA00009776"/>
    </source>
</evidence>
<dbReference type="Proteomes" id="UP001575105">
    <property type="component" value="Unassembled WGS sequence"/>
</dbReference>
<evidence type="ECO:0000313" key="11">
    <source>
        <dbReference type="Proteomes" id="UP001575105"/>
    </source>
</evidence>
<feature type="binding site" evidence="8">
    <location>
        <begin position="21"/>
        <end position="28"/>
    </location>
    <ligand>
        <name>ATP</name>
        <dbReference type="ChEBI" id="CHEBI:30616"/>
    </ligand>
</feature>
<keyword evidence="11" id="KW-1185">Reference proteome</keyword>
<evidence type="ECO:0000256" key="5">
    <source>
        <dbReference type="ARBA" id="ARBA00022777"/>
    </source>
</evidence>
<evidence type="ECO:0000256" key="2">
    <source>
        <dbReference type="ARBA" id="ARBA00022679"/>
    </source>
</evidence>
<dbReference type="SUPFAM" id="SSF52540">
    <property type="entry name" value="P-loop containing nucleoside triphosphate hydrolases"/>
    <property type="match status" value="1"/>
</dbReference>
<gene>
    <name evidence="8 10" type="primary">tmk</name>
    <name evidence="10" type="ORF">ACERK3_05995</name>
</gene>
<accession>A0ABV4U2M9</accession>
<dbReference type="PANTHER" id="PTHR10344">
    <property type="entry name" value="THYMIDYLATE KINASE"/>
    <property type="match status" value="1"/>
</dbReference>
<name>A0ABV4U2M9_9BACT</name>
<organism evidence="10 11">
    <name type="scientific">Natronomicrosphaera hydrolytica</name>
    <dbReference type="NCBI Taxonomy" id="3242702"/>
    <lineage>
        <taxon>Bacteria</taxon>
        <taxon>Pseudomonadati</taxon>
        <taxon>Planctomycetota</taxon>
        <taxon>Phycisphaerae</taxon>
        <taxon>Phycisphaerales</taxon>
        <taxon>Phycisphaeraceae</taxon>
        <taxon>Natronomicrosphaera</taxon>
    </lineage>
</organism>
<evidence type="ECO:0000256" key="8">
    <source>
        <dbReference type="HAMAP-Rule" id="MF_00165"/>
    </source>
</evidence>
<keyword evidence="3 8" id="KW-0545">Nucleotide biosynthesis</keyword>
<comment type="caution">
    <text evidence="10">The sequence shown here is derived from an EMBL/GenBank/DDBJ whole genome shotgun (WGS) entry which is preliminary data.</text>
</comment>
<protein>
    <recommendedName>
        <fullName evidence="8">Thymidylate kinase</fullName>
        <ecNumber evidence="8">2.7.4.9</ecNumber>
    </recommendedName>
    <alternativeName>
        <fullName evidence="8">dTMP kinase</fullName>
    </alternativeName>
</protein>